<proteinExistence type="predicted"/>
<keyword evidence="3" id="KW-1185">Reference proteome</keyword>
<comment type="caution">
    <text evidence="2">The sequence shown here is derived from an EMBL/GenBank/DDBJ whole genome shotgun (WGS) entry which is preliminary data.</text>
</comment>
<evidence type="ECO:0000313" key="2">
    <source>
        <dbReference type="EMBL" id="PIC30745.1"/>
    </source>
</evidence>
<reference evidence="3" key="1">
    <citation type="submission" date="2017-10" db="EMBL/GenBank/DDBJ databases">
        <title>Rapid genome shrinkage in a self-fertile nematode reveals novel sperm competition proteins.</title>
        <authorList>
            <person name="Yin D."/>
            <person name="Schwarz E.M."/>
            <person name="Thomas C.G."/>
            <person name="Felde R.L."/>
            <person name="Korf I.F."/>
            <person name="Cutter A.D."/>
            <person name="Schartner C.M."/>
            <person name="Ralston E.J."/>
            <person name="Meyer B.J."/>
            <person name="Haag E.S."/>
        </authorList>
    </citation>
    <scope>NUCLEOTIDE SEQUENCE [LARGE SCALE GENOMIC DNA]</scope>
    <source>
        <strain evidence="3">JU1422</strain>
    </source>
</reference>
<organism evidence="2 3">
    <name type="scientific">Caenorhabditis nigoni</name>
    <dbReference type="NCBI Taxonomy" id="1611254"/>
    <lineage>
        <taxon>Eukaryota</taxon>
        <taxon>Metazoa</taxon>
        <taxon>Ecdysozoa</taxon>
        <taxon>Nematoda</taxon>
        <taxon>Chromadorea</taxon>
        <taxon>Rhabditida</taxon>
        <taxon>Rhabditina</taxon>
        <taxon>Rhabditomorpha</taxon>
        <taxon>Rhabditoidea</taxon>
        <taxon>Rhabditidae</taxon>
        <taxon>Peloderinae</taxon>
        <taxon>Caenorhabditis</taxon>
    </lineage>
</organism>
<accession>A0A2G5TTW6</accession>
<feature type="region of interest" description="Disordered" evidence="1">
    <location>
        <begin position="1"/>
        <end position="54"/>
    </location>
</feature>
<protein>
    <submittedName>
        <fullName evidence="2">Uncharacterized protein</fullName>
    </submittedName>
</protein>
<sequence length="81" mass="8615">MPKDGSKQIEASGNCQPTAPSHQNSPANAPVPLPSCQGQGSGQSSSKRAQASLRQPLYHLRARLRLHTFATTDASNDLPFC</sequence>
<dbReference type="EMBL" id="PDUG01000005">
    <property type="protein sequence ID" value="PIC30745.1"/>
    <property type="molecule type" value="Genomic_DNA"/>
</dbReference>
<feature type="compositionally biased region" description="Polar residues" evidence="1">
    <location>
        <begin position="9"/>
        <end position="27"/>
    </location>
</feature>
<gene>
    <name evidence="2" type="primary">Cnig_chr_V.g21884</name>
    <name evidence="2" type="ORF">B9Z55_021884</name>
</gene>
<evidence type="ECO:0000256" key="1">
    <source>
        <dbReference type="SAM" id="MobiDB-lite"/>
    </source>
</evidence>
<name>A0A2G5TTW6_9PELO</name>
<dbReference type="AlphaFoldDB" id="A0A2G5TTW6"/>
<dbReference type="Proteomes" id="UP000230233">
    <property type="component" value="Chromosome V"/>
</dbReference>
<evidence type="ECO:0000313" key="3">
    <source>
        <dbReference type="Proteomes" id="UP000230233"/>
    </source>
</evidence>